<evidence type="ECO:0000313" key="3">
    <source>
        <dbReference type="Proteomes" id="UP001139311"/>
    </source>
</evidence>
<name>A0A9X1LBR3_9PROT</name>
<dbReference type="Pfam" id="PF11011">
    <property type="entry name" value="DUF2849"/>
    <property type="match status" value="1"/>
</dbReference>
<dbReference type="InterPro" id="IPR021270">
    <property type="entry name" value="DUF2849"/>
</dbReference>
<dbReference type="AlphaFoldDB" id="A0A9X1LBR3"/>
<feature type="compositionally biased region" description="Basic and acidic residues" evidence="1">
    <location>
        <begin position="100"/>
        <end position="109"/>
    </location>
</feature>
<accession>A0A9X1LBR3</accession>
<keyword evidence="3" id="KW-1185">Reference proteome</keyword>
<comment type="caution">
    <text evidence="2">The sequence shown here is derived from an EMBL/GenBank/DDBJ whole genome shotgun (WGS) entry which is preliminary data.</text>
</comment>
<protein>
    <submittedName>
        <fullName evidence="2">DUF2849 domain-containing protein</fullName>
    </submittedName>
</protein>
<evidence type="ECO:0000256" key="1">
    <source>
        <dbReference type="SAM" id="MobiDB-lite"/>
    </source>
</evidence>
<dbReference type="Proteomes" id="UP001139311">
    <property type="component" value="Unassembled WGS sequence"/>
</dbReference>
<organism evidence="2 3">
    <name type="scientific">Roseicella aerolata</name>
    <dbReference type="NCBI Taxonomy" id="2883479"/>
    <lineage>
        <taxon>Bacteria</taxon>
        <taxon>Pseudomonadati</taxon>
        <taxon>Pseudomonadota</taxon>
        <taxon>Alphaproteobacteria</taxon>
        <taxon>Acetobacterales</taxon>
        <taxon>Roseomonadaceae</taxon>
        <taxon>Roseicella</taxon>
    </lineage>
</organism>
<dbReference type="EMBL" id="JAJAQI010000026">
    <property type="protein sequence ID" value="MCB4823465.1"/>
    <property type="molecule type" value="Genomic_DNA"/>
</dbReference>
<dbReference type="RefSeq" id="WP_226610224.1">
    <property type="nucleotide sequence ID" value="NZ_JAJAQI010000026.1"/>
</dbReference>
<feature type="compositionally biased region" description="Basic and acidic residues" evidence="1">
    <location>
        <begin position="117"/>
        <end position="130"/>
    </location>
</feature>
<feature type="region of interest" description="Disordered" evidence="1">
    <location>
        <begin position="92"/>
        <end position="144"/>
    </location>
</feature>
<sequence length="144" mass="15321">MSTPAKAKPATAPMVFTANRLRDGRVVWLAEGDRWAETVAEARVFPPQEAEAGLALARQGERAQQVVGVYGAEVAVQGGIPVPVKFRERLRAKGPSVAAEPREANDTAEPRGPNDAAEPREANDTAEPREPTAAAEPPAYRLAS</sequence>
<gene>
    <name evidence="2" type="ORF">LHA35_17175</name>
</gene>
<evidence type="ECO:0000313" key="2">
    <source>
        <dbReference type="EMBL" id="MCB4823465.1"/>
    </source>
</evidence>
<proteinExistence type="predicted"/>
<reference evidence="2" key="1">
    <citation type="submission" date="2021-10" db="EMBL/GenBank/DDBJ databases">
        <title>Roseicella aerolatum sp. nov., isolated from aerosols of e-waste dismantling site.</title>
        <authorList>
            <person name="Qin T."/>
        </authorList>
    </citation>
    <scope>NUCLEOTIDE SEQUENCE</scope>
    <source>
        <strain evidence="2">GB24</strain>
    </source>
</reference>
<feature type="compositionally biased region" description="Low complexity" evidence="1">
    <location>
        <begin position="131"/>
        <end position="144"/>
    </location>
</feature>